<dbReference type="Pfam" id="PF00106">
    <property type="entry name" value="adh_short"/>
    <property type="match status" value="1"/>
</dbReference>
<comment type="caution">
    <text evidence="1">The sequence shown here is derived from an EMBL/GenBank/DDBJ whole genome shotgun (WGS) entry which is preliminary data.</text>
</comment>
<sequence length="219" mass="23494">MSKKVAVIVGAGPGVSLHVARKFGQNGFHVVLAARSETALEQFVSQLRNEGITADYTIVDAGSPASIESGFQTIKEQYGSPELLIYNAAIIEALQPSSLTNETLTRHLQVDVIGAVESVRQVLPDLLEKQSGTILITGGGLSLFPAASYSALSIGKAAVRNYALTLSEELKPKGIFVGTVTIAGSVKPNTYYDPAVIADAYWKLHVERKEHEILFRQPS</sequence>
<evidence type="ECO:0000313" key="1">
    <source>
        <dbReference type="EMBL" id="TVY03354.1"/>
    </source>
</evidence>
<dbReference type="AlphaFoldDB" id="A0A559JTZ4"/>
<dbReference type="Proteomes" id="UP000316330">
    <property type="component" value="Unassembled WGS sequence"/>
</dbReference>
<dbReference type="InterPro" id="IPR002347">
    <property type="entry name" value="SDR_fam"/>
</dbReference>
<gene>
    <name evidence="1" type="ORF">FPZ45_04085</name>
</gene>
<protein>
    <submittedName>
        <fullName evidence="1">SDR family NAD(P)-dependent oxidoreductase</fullName>
    </submittedName>
</protein>
<evidence type="ECO:0000313" key="2">
    <source>
        <dbReference type="Proteomes" id="UP000316330"/>
    </source>
</evidence>
<dbReference type="Gene3D" id="3.40.50.720">
    <property type="entry name" value="NAD(P)-binding Rossmann-like Domain"/>
    <property type="match status" value="1"/>
</dbReference>
<dbReference type="PANTHER" id="PTHR43431">
    <property type="entry name" value="OXIDOREDUCTASE, SHORT CHAIN DEHYDROGENASE/REDUCTASE FAMILY (AFU_ORTHOLOGUE AFUA_5G14000)"/>
    <property type="match status" value="1"/>
</dbReference>
<dbReference type="EMBL" id="VNJJ01000002">
    <property type="protein sequence ID" value="TVY03354.1"/>
    <property type="molecule type" value="Genomic_DNA"/>
</dbReference>
<dbReference type="OrthoDB" id="9799818at2"/>
<keyword evidence="2" id="KW-1185">Reference proteome</keyword>
<dbReference type="InterPro" id="IPR036291">
    <property type="entry name" value="NAD(P)-bd_dom_sf"/>
</dbReference>
<proteinExistence type="predicted"/>
<reference evidence="1 2" key="1">
    <citation type="submission" date="2019-07" db="EMBL/GenBank/DDBJ databases">
        <authorList>
            <person name="Kim J."/>
        </authorList>
    </citation>
    <scope>NUCLEOTIDE SEQUENCE [LARGE SCALE GENOMIC DNA]</scope>
    <source>
        <strain evidence="1 2">G13</strain>
    </source>
</reference>
<organism evidence="1 2">
    <name type="scientific">Cohnella terricola</name>
    <dbReference type="NCBI Taxonomy" id="1289167"/>
    <lineage>
        <taxon>Bacteria</taxon>
        <taxon>Bacillati</taxon>
        <taxon>Bacillota</taxon>
        <taxon>Bacilli</taxon>
        <taxon>Bacillales</taxon>
        <taxon>Paenibacillaceae</taxon>
        <taxon>Cohnella</taxon>
    </lineage>
</organism>
<dbReference type="SUPFAM" id="SSF51735">
    <property type="entry name" value="NAD(P)-binding Rossmann-fold domains"/>
    <property type="match status" value="1"/>
</dbReference>
<dbReference type="PRINTS" id="PR00081">
    <property type="entry name" value="GDHRDH"/>
</dbReference>
<accession>A0A559JTZ4</accession>
<name>A0A559JTZ4_9BACL</name>
<dbReference type="PANTHER" id="PTHR43431:SF1">
    <property type="entry name" value="OS08G0476300 PROTEIN"/>
    <property type="match status" value="1"/>
</dbReference>